<dbReference type="GO" id="GO:0005615">
    <property type="term" value="C:extracellular space"/>
    <property type="evidence" value="ECO:0007669"/>
    <property type="project" value="UniProtKB-KW"/>
</dbReference>
<dbReference type="PANTHER" id="PTHR12015:SF190">
    <property type="entry name" value="C-C MOTIF CHEMOKINE"/>
    <property type="match status" value="1"/>
</dbReference>
<dbReference type="GO" id="GO:0008009">
    <property type="term" value="F:chemokine activity"/>
    <property type="evidence" value="ECO:0007669"/>
    <property type="project" value="InterPro"/>
</dbReference>
<keyword evidence="4" id="KW-0145">Chemotaxis</keyword>
<dbReference type="InterPro" id="IPR000827">
    <property type="entry name" value="Chemokine_CC_CS"/>
</dbReference>
<dbReference type="CDD" id="cd00169">
    <property type="entry name" value="Chemokine"/>
    <property type="match status" value="1"/>
</dbReference>
<evidence type="ECO:0000313" key="7">
    <source>
        <dbReference type="Proteomes" id="UP001187415"/>
    </source>
</evidence>
<keyword evidence="4" id="KW-0964">Secreted</keyword>
<dbReference type="InterPro" id="IPR039809">
    <property type="entry name" value="Chemokine_b/g/d"/>
</dbReference>
<evidence type="ECO:0000313" key="6">
    <source>
        <dbReference type="EMBL" id="KAK2822321.1"/>
    </source>
</evidence>
<proteinExistence type="inferred from homology"/>
<feature type="domain" description="Chemokine interleukin-8-like" evidence="5">
    <location>
        <begin position="27"/>
        <end position="86"/>
    </location>
</feature>
<evidence type="ECO:0000256" key="3">
    <source>
        <dbReference type="ARBA" id="ARBA00023157"/>
    </source>
</evidence>
<comment type="similarity">
    <text evidence="1 4">Belongs to the intercrine beta (chemokine CC) family.</text>
</comment>
<dbReference type="GO" id="GO:0006955">
    <property type="term" value="P:immune response"/>
    <property type="evidence" value="ECO:0007669"/>
    <property type="project" value="InterPro"/>
</dbReference>
<dbReference type="SMART" id="SM00199">
    <property type="entry name" value="SCY"/>
    <property type="match status" value="1"/>
</dbReference>
<keyword evidence="4" id="KW-0732">Signal</keyword>
<feature type="chain" id="PRO_5041516242" description="C-C motif chemokine" evidence="4">
    <location>
        <begin position="26"/>
        <end position="101"/>
    </location>
</feature>
<dbReference type="Pfam" id="PF00048">
    <property type="entry name" value="IL8"/>
    <property type="match status" value="1"/>
</dbReference>
<dbReference type="InterPro" id="IPR001811">
    <property type="entry name" value="Chemokine_IL8-like_dom"/>
</dbReference>
<comment type="subcellular location">
    <subcellularLocation>
        <location evidence="4">Secreted</location>
    </subcellularLocation>
</comment>
<dbReference type="SUPFAM" id="SSF54117">
    <property type="entry name" value="Interleukin 8-like chemokines"/>
    <property type="match status" value="1"/>
</dbReference>
<dbReference type="AlphaFoldDB" id="A0AA88IZJ4"/>
<feature type="signal peptide" evidence="4">
    <location>
        <begin position="1"/>
        <end position="25"/>
    </location>
</feature>
<sequence length="101" mass="11405">MVSVRDSVMVITLLTLCLLATNTSAGYHECCRRYMTVKLPFVAIKGYSVQTNIEMCPINAIIFHTKKGKACTNPALDWVMDYVNRIRNKAQMVHLKTSKGH</sequence>
<evidence type="ECO:0000256" key="1">
    <source>
        <dbReference type="ARBA" id="ARBA00010868"/>
    </source>
</evidence>
<keyword evidence="2 4" id="KW-0202">Cytokine</keyword>
<dbReference type="EMBL" id="JAUPFM010000018">
    <property type="protein sequence ID" value="KAK2822321.1"/>
    <property type="molecule type" value="Genomic_DNA"/>
</dbReference>
<comment type="caution">
    <text evidence="6">The sequence shown here is derived from an EMBL/GenBank/DDBJ whole genome shotgun (WGS) entry which is preliminary data.</text>
</comment>
<dbReference type="PANTHER" id="PTHR12015">
    <property type="entry name" value="SMALL INDUCIBLE CYTOKINE A"/>
    <property type="match status" value="1"/>
</dbReference>
<dbReference type="PROSITE" id="PS00472">
    <property type="entry name" value="SMALL_CYTOKINES_CC"/>
    <property type="match status" value="1"/>
</dbReference>
<accession>A0AA88IZJ4</accession>
<evidence type="ECO:0000259" key="5">
    <source>
        <dbReference type="SMART" id="SM00199"/>
    </source>
</evidence>
<evidence type="ECO:0000256" key="2">
    <source>
        <dbReference type="ARBA" id="ARBA00022514"/>
    </source>
</evidence>
<dbReference type="InterPro" id="IPR036048">
    <property type="entry name" value="Interleukin_8-like_sf"/>
</dbReference>
<organism evidence="6 7">
    <name type="scientific">Channa striata</name>
    <name type="common">Snakehead murrel</name>
    <name type="synonym">Ophicephalus striatus</name>
    <dbReference type="NCBI Taxonomy" id="64152"/>
    <lineage>
        <taxon>Eukaryota</taxon>
        <taxon>Metazoa</taxon>
        <taxon>Chordata</taxon>
        <taxon>Craniata</taxon>
        <taxon>Vertebrata</taxon>
        <taxon>Euteleostomi</taxon>
        <taxon>Actinopterygii</taxon>
        <taxon>Neopterygii</taxon>
        <taxon>Teleostei</taxon>
        <taxon>Neoteleostei</taxon>
        <taxon>Acanthomorphata</taxon>
        <taxon>Anabantaria</taxon>
        <taxon>Anabantiformes</taxon>
        <taxon>Channoidei</taxon>
        <taxon>Channidae</taxon>
        <taxon>Channa</taxon>
    </lineage>
</organism>
<dbReference type="Gene3D" id="2.40.50.40">
    <property type="match status" value="1"/>
</dbReference>
<gene>
    <name evidence="6" type="ORF">Q5P01_022386</name>
</gene>
<keyword evidence="7" id="KW-1185">Reference proteome</keyword>
<dbReference type="Proteomes" id="UP001187415">
    <property type="component" value="Unassembled WGS sequence"/>
</dbReference>
<protein>
    <recommendedName>
        <fullName evidence="4">C-C motif chemokine</fullName>
    </recommendedName>
</protein>
<name>A0AA88IZJ4_CHASR</name>
<evidence type="ECO:0000256" key="4">
    <source>
        <dbReference type="RuleBase" id="RU361150"/>
    </source>
</evidence>
<reference evidence="6" key="1">
    <citation type="submission" date="2023-07" db="EMBL/GenBank/DDBJ databases">
        <title>Chromosome-level Genome Assembly of Striped Snakehead (Channa striata).</title>
        <authorList>
            <person name="Liu H."/>
        </authorList>
    </citation>
    <scope>NUCLEOTIDE SEQUENCE</scope>
    <source>
        <strain evidence="6">Gz</strain>
        <tissue evidence="6">Muscle</tissue>
    </source>
</reference>
<keyword evidence="3" id="KW-1015">Disulfide bond</keyword>